<dbReference type="AlphaFoldDB" id="A0A1I5ZRW1"/>
<reference evidence="3" key="1">
    <citation type="submission" date="2016-10" db="EMBL/GenBank/DDBJ databases">
        <authorList>
            <person name="Varghese N."/>
            <person name="Submissions S."/>
        </authorList>
    </citation>
    <scope>NUCLEOTIDE SEQUENCE [LARGE SCALE GENOMIC DNA]</scope>
    <source>
        <strain evidence="3">CGMCC 4.5579</strain>
    </source>
</reference>
<proteinExistence type="predicted"/>
<protein>
    <recommendedName>
        <fullName evidence="4">1,4-alpha-glucan branching enzyme</fullName>
    </recommendedName>
</protein>
<feature type="compositionally biased region" description="Basic and acidic residues" evidence="1">
    <location>
        <begin position="1"/>
        <end position="12"/>
    </location>
</feature>
<sequence length="127" mass="14592">MTEKSSLHKGEGSSRSLEYAQEITSPEDQPERAGRSLATTNHDVIRQWAEARDAKPATVPGTEHGDRLGVLRFDFPGYGGDDLKHVSWDEWFTTFDQRRLNFIYQEERSDGTQSNFFRLENPDREDA</sequence>
<dbReference type="OrthoDB" id="9808866at2"/>
<accession>A0A1I5ZRW1</accession>
<dbReference type="STRING" id="587909.SAMN05421810_11071"/>
<evidence type="ECO:0008006" key="4">
    <source>
        <dbReference type="Google" id="ProtNLM"/>
    </source>
</evidence>
<evidence type="ECO:0000313" key="3">
    <source>
        <dbReference type="Proteomes" id="UP000198727"/>
    </source>
</evidence>
<dbReference type="RefSeq" id="WP_092534732.1">
    <property type="nucleotide sequence ID" value="NZ_FOWW01000010.1"/>
</dbReference>
<organism evidence="2 3">
    <name type="scientific">Amycolatopsis arida</name>
    <dbReference type="NCBI Taxonomy" id="587909"/>
    <lineage>
        <taxon>Bacteria</taxon>
        <taxon>Bacillati</taxon>
        <taxon>Actinomycetota</taxon>
        <taxon>Actinomycetes</taxon>
        <taxon>Pseudonocardiales</taxon>
        <taxon>Pseudonocardiaceae</taxon>
        <taxon>Amycolatopsis</taxon>
    </lineage>
</organism>
<feature type="region of interest" description="Disordered" evidence="1">
    <location>
        <begin position="1"/>
        <end position="40"/>
    </location>
</feature>
<gene>
    <name evidence="2" type="ORF">SAMN05421810_11071</name>
</gene>
<keyword evidence="3" id="KW-1185">Reference proteome</keyword>
<evidence type="ECO:0000256" key="1">
    <source>
        <dbReference type="SAM" id="MobiDB-lite"/>
    </source>
</evidence>
<evidence type="ECO:0000313" key="2">
    <source>
        <dbReference type="EMBL" id="SFQ58937.1"/>
    </source>
</evidence>
<dbReference type="Proteomes" id="UP000198727">
    <property type="component" value="Unassembled WGS sequence"/>
</dbReference>
<name>A0A1I5ZRW1_9PSEU</name>
<dbReference type="EMBL" id="FOWW01000010">
    <property type="protein sequence ID" value="SFQ58937.1"/>
    <property type="molecule type" value="Genomic_DNA"/>
</dbReference>